<accession>X1KZR0</accession>
<organism evidence="1">
    <name type="scientific">marine sediment metagenome</name>
    <dbReference type="NCBI Taxonomy" id="412755"/>
    <lineage>
        <taxon>unclassified sequences</taxon>
        <taxon>metagenomes</taxon>
        <taxon>ecological metagenomes</taxon>
    </lineage>
</organism>
<feature type="non-terminal residue" evidence="1">
    <location>
        <position position="1"/>
    </location>
</feature>
<gene>
    <name evidence="1" type="ORF">S06H3_07539</name>
</gene>
<dbReference type="PANTHER" id="PTHR34387:SF1">
    <property type="entry name" value="PERIPLASMIC IMMUNOGENIC PROTEIN"/>
    <property type="match status" value="1"/>
</dbReference>
<dbReference type="InterPro" id="IPR007497">
    <property type="entry name" value="SIMPL/DUF541"/>
</dbReference>
<dbReference type="AlphaFoldDB" id="X1KZR0"/>
<dbReference type="GO" id="GO:0006974">
    <property type="term" value="P:DNA damage response"/>
    <property type="evidence" value="ECO:0007669"/>
    <property type="project" value="TreeGrafter"/>
</dbReference>
<evidence type="ECO:0008006" key="2">
    <source>
        <dbReference type="Google" id="ProtNLM"/>
    </source>
</evidence>
<name>X1KZR0_9ZZZZ</name>
<dbReference type="InterPro" id="IPR052022">
    <property type="entry name" value="26kDa_periplasmic_antigen"/>
</dbReference>
<evidence type="ECO:0000313" key="1">
    <source>
        <dbReference type="EMBL" id="GAH99125.1"/>
    </source>
</evidence>
<sequence length="154" mass="17281">IEDKDVKTTSFNIRPRYEYSEGTYGKRTLVGYEVIQKLQVKIRDLGKIGTIIEKATSSGANEISDLQMTIDNQDELKKQAREQAIAKAKVKAEELTFQLGVKLGKLVSFNESFYVPRYDTGIYMKEAVGGGEVPDIQTGENKISVSIVISYEIY</sequence>
<reference evidence="1" key="1">
    <citation type="journal article" date="2014" name="Front. Microbiol.">
        <title>High frequency of phylogenetically diverse reductive dehalogenase-homologous genes in deep subseafloor sedimentary metagenomes.</title>
        <authorList>
            <person name="Kawai M."/>
            <person name="Futagami T."/>
            <person name="Toyoda A."/>
            <person name="Takaki Y."/>
            <person name="Nishi S."/>
            <person name="Hori S."/>
            <person name="Arai W."/>
            <person name="Tsubouchi T."/>
            <person name="Morono Y."/>
            <person name="Uchiyama I."/>
            <person name="Ito T."/>
            <person name="Fujiyama A."/>
            <person name="Inagaki F."/>
            <person name="Takami H."/>
        </authorList>
    </citation>
    <scope>NUCLEOTIDE SEQUENCE</scope>
    <source>
        <strain evidence="1">Expedition CK06-06</strain>
    </source>
</reference>
<dbReference type="Gene3D" id="3.30.110.170">
    <property type="entry name" value="Protein of unknown function (DUF541), domain 1"/>
    <property type="match status" value="1"/>
</dbReference>
<comment type="caution">
    <text evidence="1">The sequence shown here is derived from an EMBL/GenBank/DDBJ whole genome shotgun (WGS) entry which is preliminary data.</text>
</comment>
<dbReference type="PANTHER" id="PTHR34387">
    <property type="entry name" value="SLR1258 PROTEIN"/>
    <property type="match status" value="1"/>
</dbReference>
<dbReference type="EMBL" id="BARV01003064">
    <property type="protein sequence ID" value="GAH99125.1"/>
    <property type="molecule type" value="Genomic_DNA"/>
</dbReference>
<dbReference type="Pfam" id="PF04402">
    <property type="entry name" value="SIMPL"/>
    <property type="match status" value="1"/>
</dbReference>
<protein>
    <recommendedName>
        <fullName evidence="2">DUF541 domain-containing protein</fullName>
    </recommendedName>
</protein>
<proteinExistence type="predicted"/>